<name>A0ACC1NKG8_9APHY</name>
<dbReference type="Proteomes" id="UP001144978">
    <property type="component" value="Unassembled WGS sequence"/>
</dbReference>
<keyword evidence="2" id="KW-1185">Reference proteome</keyword>
<protein>
    <submittedName>
        <fullName evidence="1">Uncharacterized protein</fullName>
    </submittedName>
</protein>
<organism evidence="1 2">
    <name type="scientific">Trametes sanguinea</name>
    <dbReference type="NCBI Taxonomy" id="158606"/>
    <lineage>
        <taxon>Eukaryota</taxon>
        <taxon>Fungi</taxon>
        <taxon>Dikarya</taxon>
        <taxon>Basidiomycota</taxon>
        <taxon>Agaricomycotina</taxon>
        <taxon>Agaricomycetes</taxon>
        <taxon>Polyporales</taxon>
        <taxon>Polyporaceae</taxon>
        <taxon>Trametes</taxon>
    </lineage>
</organism>
<accession>A0ACC1NKG8</accession>
<dbReference type="EMBL" id="JANSHE010004230">
    <property type="protein sequence ID" value="KAJ2979574.1"/>
    <property type="molecule type" value="Genomic_DNA"/>
</dbReference>
<proteinExistence type="predicted"/>
<comment type="caution">
    <text evidence="1">The sequence shown here is derived from an EMBL/GenBank/DDBJ whole genome shotgun (WGS) entry which is preliminary data.</text>
</comment>
<reference evidence="1" key="1">
    <citation type="submission" date="2022-08" db="EMBL/GenBank/DDBJ databases">
        <title>Genome Sequence of Pycnoporus sanguineus.</title>
        <authorList>
            <person name="Buettner E."/>
        </authorList>
    </citation>
    <scope>NUCLEOTIDE SEQUENCE</scope>
    <source>
        <strain evidence="1">CG-C14</strain>
    </source>
</reference>
<sequence>MMTQCPRGPLAYLHSIGVAHRDAFRDNFLVQWHPESLSPSQLTVTRPRVILNDFETAIRFDEDVPSAGRVCVGLPLSESFPDPAKYTRPVPAEVASGQPYDPFKLDVWQFAQSFRNFKARIALLHLRYTLK</sequence>
<evidence type="ECO:0000313" key="1">
    <source>
        <dbReference type="EMBL" id="KAJ2979574.1"/>
    </source>
</evidence>
<evidence type="ECO:0000313" key="2">
    <source>
        <dbReference type="Proteomes" id="UP001144978"/>
    </source>
</evidence>
<gene>
    <name evidence="1" type="ORF">NUW54_g11123</name>
</gene>